<feature type="compositionally biased region" description="Low complexity" evidence="1">
    <location>
        <begin position="539"/>
        <end position="548"/>
    </location>
</feature>
<comment type="caution">
    <text evidence="3">The sequence shown here is derived from an EMBL/GenBank/DDBJ whole genome shotgun (WGS) entry which is preliminary data.</text>
</comment>
<accession>A0A8H4UFH9</accession>
<dbReference type="OrthoDB" id="3545073at2759"/>
<dbReference type="AlphaFoldDB" id="A0A8H4UFH9"/>
<dbReference type="EMBL" id="JABEYC010000616">
    <property type="protein sequence ID" value="KAF4975693.1"/>
    <property type="molecule type" value="Genomic_DNA"/>
</dbReference>
<feature type="compositionally biased region" description="Polar residues" evidence="1">
    <location>
        <begin position="15"/>
        <end position="25"/>
    </location>
</feature>
<organism evidence="3 4">
    <name type="scientific">Fusarium zealandicum</name>
    <dbReference type="NCBI Taxonomy" id="1053134"/>
    <lineage>
        <taxon>Eukaryota</taxon>
        <taxon>Fungi</taxon>
        <taxon>Dikarya</taxon>
        <taxon>Ascomycota</taxon>
        <taxon>Pezizomycotina</taxon>
        <taxon>Sordariomycetes</taxon>
        <taxon>Hypocreomycetidae</taxon>
        <taxon>Hypocreales</taxon>
        <taxon>Nectriaceae</taxon>
        <taxon>Fusarium</taxon>
        <taxon>Fusarium staphyleae species complex</taxon>
    </lineage>
</organism>
<dbReference type="InterPro" id="IPR013087">
    <property type="entry name" value="Znf_C2H2_type"/>
</dbReference>
<feature type="region of interest" description="Disordered" evidence="1">
    <location>
        <begin position="73"/>
        <end position="150"/>
    </location>
</feature>
<evidence type="ECO:0000256" key="1">
    <source>
        <dbReference type="SAM" id="MobiDB-lite"/>
    </source>
</evidence>
<reference evidence="3" key="2">
    <citation type="submission" date="2020-05" db="EMBL/GenBank/DDBJ databases">
        <authorList>
            <person name="Kim H.-S."/>
            <person name="Proctor R.H."/>
            <person name="Brown D.W."/>
        </authorList>
    </citation>
    <scope>NUCLEOTIDE SEQUENCE</scope>
    <source>
        <strain evidence="3">NRRL 22465</strain>
    </source>
</reference>
<feature type="region of interest" description="Disordered" evidence="1">
    <location>
        <begin position="1"/>
        <end position="40"/>
    </location>
</feature>
<evidence type="ECO:0000313" key="3">
    <source>
        <dbReference type="EMBL" id="KAF4975693.1"/>
    </source>
</evidence>
<feature type="compositionally biased region" description="Polar residues" evidence="1">
    <location>
        <begin position="80"/>
        <end position="92"/>
    </location>
</feature>
<feature type="region of interest" description="Disordered" evidence="1">
    <location>
        <begin position="207"/>
        <end position="240"/>
    </location>
</feature>
<reference evidence="3" key="1">
    <citation type="journal article" date="2020" name="BMC Genomics">
        <title>Correction to: Identification and distribution of gene clusters required for synthesis of sphingolipid metabolism inhibitors in diverse species of the filamentous fungus Fusarium.</title>
        <authorList>
            <person name="Kim H.S."/>
            <person name="Lohmar J.M."/>
            <person name="Busman M."/>
            <person name="Brown D.W."/>
            <person name="Naumann T.A."/>
            <person name="Divon H.H."/>
            <person name="Lysoe E."/>
            <person name="Uhlig S."/>
            <person name="Proctor R.H."/>
        </authorList>
    </citation>
    <scope>NUCLEOTIDE SEQUENCE</scope>
    <source>
        <strain evidence="3">NRRL 22465</strain>
    </source>
</reference>
<dbReference type="SUPFAM" id="SSF51182">
    <property type="entry name" value="RmlC-like cupins"/>
    <property type="match status" value="1"/>
</dbReference>
<feature type="region of interest" description="Disordered" evidence="1">
    <location>
        <begin position="526"/>
        <end position="584"/>
    </location>
</feature>
<name>A0A8H4UFH9_9HYPO</name>
<evidence type="ECO:0000313" key="4">
    <source>
        <dbReference type="Proteomes" id="UP000635477"/>
    </source>
</evidence>
<protein>
    <recommendedName>
        <fullName evidence="2">C2H2-type domain-containing protein</fullName>
    </recommendedName>
</protein>
<dbReference type="Gene3D" id="2.60.120.10">
    <property type="entry name" value="Jelly Rolls"/>
    <property type="match status" value="1"/>
</dbReference>
<feature type="compositionally biased region" description="Polar residues" evidence="1">
    <location>
        <begin position="129"/>
        <end position="145"/>
    </location>
</feature>
<keyword evidence="4" id="KW-1185">Reference proteome</keyword>
<evidence type="ECO:0000259" key="2">
    <source>
        <dbReference type="PROSITE" id="PS00028"/>
    </source>
</evidence>
<dbReference type="Proteomes" id="UP000635477">
    <property type="component" value="Unassembled WGS sequence"/>
</dbReference>
<feature type="compositionally biased region" description="Low complexity" evidence="1">
    <location>
        <begin position="568"/>
        <end position="577"/>
    </location>
</feature>
<dbReference type="PROSITE" id="PS00028">
    <property type="entry name" value="ZINC_FINGER_C2H2_1"/>
    <property type="match status" value="1"/>
</dbReference>
<feature type="compositionally biased region" description="Basic and acidic residues" evidence="1">
    <location>
        <begin position="106"/>
        <end position="125"/>
    </location>
</feature>
<proteinExistence type="predicted"/>
<sequence length="739" mass="79607">MSSHEDPSPAKIKRSTFSPWSSGVMSSKPPKKDVRGPEPARVVSDILEGAAVKPSAAAGGLANSAKIMALQKEWERNGRAGQSISRPSSTEPPSALPSLKPAVNQRKRESPASDTPTAKRQDTTERGPSPNSAAGENTQGASSQVRAGARRFTEAEVMKAMNDLTGAPVKKMAMAPPTMTAGTAFTPQSSQSMHFPTGGELLKKIMTSQGSQSPSPTPVSASPRADAAAQPPGSPAPGDRIMAIQMAEPNRSYSMYPSPDGGTVSGRGVLIPANYKLHDNPDLPYICPVRDCRRLFAGLKGLGGHFSAGHCSTTFNDNEDGTLSRVGNYVKHGPGGSPGIVVSKSPLPADAPPLADPGLSVFAMTHKRPTNIVMMDNAERRESARLHAVSGKDTPFFEPRVDMKEYLHSFLSPMQKTHQREDVTIMLGLSRKRELPEAWIQCHRGGNLDVNHYACALAFLSGREVTGKEQCMANSRYNSRPSARLSHPCISLIPGMPAVAKQAFSSVETCVGCRYWSHLQRRANGCDWSPDPKGGRGVSNGSVRSGSGSEDRPEAMEVDDKAQPENQPVVETVTETLPEPRRTRRPVPAQDILPEQDIVKEQPVVDVVGRLEQMGGVELEMEEWEVAPGRMRDESSSENLAYSNSYLTSGQPVTVSEDVSFNVLVVKPGSISHWNVEDEKLRTCSIAAGKVRVTTGDQTFQLGPNGMFVVRPGQTCKVENRLYLDSVVHCTTIGDFSLR</sequence>
<feature type="compositionally biased region" description="Basic and acidic residues" evidence="1">
    <location>
        <begin position="549"/>
        <end position="563"/>
    </location>
</feature>
<feature type="domain" description="C2H2-type" evidence="2">
    <location>
        <begin position="287"/>
        <end position="310"/>
    </location>
</feature>
<dbReference type="InterPro" id="IPR011051">
    <property type="entry name" value="RmlC_Cupin_sf"/>
</dbReference>
<feature type="compositionally biased region" description="Low complexity" evidence="1">
    <location>
        <begin position="207"/>
        <end position="239"/>
    </location>
</feature>
<dbReference type="InterPro" id="IPR014710">
    <property type="entry name" value="RmlC-like_jellyroll"/>
</dbReference>
<gene>
    <name evidence="3" type="ORF">FZEAL_7548</name>
</gene>